<evidence type="ECO:0000313" key="1">
    <source>
        <dbReference type="EMBL" id="TQL56960.1"/>
    </source>
</evidence>
<keyword evidence="2" id="KW-1185">Reference proteome</keyword>
<dbReference type="AlphaFoldDB" id="A0A542Z9P5"/>
<reference evidence="1 2" key="1">
    <citation type="submission" date="2019-06" db="EMBL/GenBank/DDBJ databases">
        <title>Sequencing the genomes of 1000 actinobacteria strains.</title>
        <authorList>
            <person name="Klenk H.-P."/>
        </authorList>
    </citation>
    <scope>NUCLEOTIDE SEQUENCE [LARGE SCALE GENOMIC DNA]</scope>
    <source>
        <strain evidence="1 2">DSM 18082</strain>
    </source>
</reference>
<accession>A0A542Z9P5</accession>
<dbReference type="EMBL" id="VFOQ01000002">
    <property type="protein sequence ID" value="TQL56960.1"/>
    <property type="molecule type" value="Genomic_DNA"/>
</dbReference>
<dbReference type="Proteomes" id="UP000319514">
    <property type="component" value="Unassembled WGS sequence"/>
</dbReference>
<protein>
    <submittedName>
        <fullName evidence="1">Uncharacterized protein</fullName>
    </submittedName>
</protein>
<comment type="caution">
    <text evidence="1">The sequence shown here is derived from an EMBL/GenBank/DDBJ whole genome shotgun (WGS) entry which is preliminary data.</text>
</comment>
<proteinExistence type="predicted"/>
<evidence type="ECO:0000313" key="2">
    <source>
        <dbReference type="Proteomes" id="UP000319514"/>
    </source>
</evidence>
<gene>
    <name evidence="1" type="ORF">FB474_3728</name>
</gene>
<sequence>MSAERWRQVLDDFEACLVEQECLLDEDPYAELVAFTPPAGLGPMPLEVSERAGQLLLRAGQLGDRVAGQLAGAGRQLALANRMAGDPGDRPAYLDQMV</sequence>
<organism evidence="1 2">
    <name type="scientific">Oryzihumus leptocrescens</name>
    <dbReference type="NCBI Taxonomy" id="297536"/>
    <lineage>
        <taxon>Bacteria</taxon>
        <taxon>Bacillati</taxon>
        <taxon>Actinomycetota</taxon>
        <taxon>Actinomycetes</taxon>
        <taxon>Micrococcales</taxon>
        <taxon>Intrasporangiaceae</taxon>
        <taxon>Oryzihumus</taxon>
    </lineage>
</organism>
<name>A0A542Z9P5_9MICO</name>
<dbReference type="RefSeq" id="WP_141790314.1">
    <property type="nucleotide sequence ID" value="NZ_BAAAKX010000015.1"/>
</dbReference>